<dbReference type="Proteomes" id="UP000044071">
    <property type="component" value="Unassembled WGS sequence"/>
</dbReference>
<sequence length="974" mass="105986">MITSTYRSVVIMPKRNAPDSLEENSKKSRTLAASSSSSSSATQDNDEHPWEALVHSHFPDQYELDDQKTDMEWRDFYQSQINNLLDSFADPRAKKIGRRLFSSMTIGSIVDLSDSEQEILLTTIIEMLEGLMRSDDYQSTRNLATLLYQRLPMDLATTLYERAIQKNTSLSNLHWAMICRQPLSSDLAANINEVSCTPAIHLAAFFNSAQLIHALKKFGANLDLKNSRDTTASYLAARMGLVNAINALITEGIDVDLGMEELSPLYIAAAKGHLKVVKSLIKEKADVDQPDVDGLSPLLNAAANGYFEIVKSLSKAGANVKKPDNKGNTPLIYATNEGHCNIVSFLLQEEGSIYTTNNDGATLLIIASVYGHLDVVNVLLEKGAGGLINRAVKNGATALFIAANNNHPAVVERLLQVRGIDFNQPDSNGSTPLYTAALRGNVKVIEHLLKINGIQVNQPNNNGATPLHAAAQNGHFEVLQSLLAAGGLANQPDNRGRTPLWIAAANGHLKIVNHLLRAGGLVNQPDNDGLTPLHIAAREGRIDVVQALLGSGGNANQPNNRGNTPLHLAATAGHTEIVKALLGSRGDANQPNDRGDLPIFNAALKGHSEIVNLLLHEGNSYNRPNNNGETPLYAATWKGHLDIVNSLLQAGALTSQGDDLKTSPLLVAARKGHIAVIKTLIAHGATDPGMRVLEYAVKAKKADVIDAFFESGLNVFPAKLDRAPWLAEELSSRSQANIKAPKSSLLGLSLFAHMNGLRAPNEIPKEILAATPKLNIMPMGYAPDGRWLINEAIKGDKHALAYLQAYDDKTPGSLASWFKQLGSGVGPFRLALKLVTARTTQTIELSDEEQQAFYSGRIDNLDDLCNRYDCELLIDWINNLIAAPEMAAFDNSCFKLSNKILRHQLNQNELRITALEKTVSQLIPAKTEEKAIRGQQQITDFFKPKRSELRFASSSSSYCPQTEPLGWADKPNGI</sequence>
<feature type="repeat" description="ANK" evidence="1">
    <location>
        <begin position="394"/>
        <end position="427"/>
    </location>
</feature>
<organism evidence="3 4">
    <name type="scientific">Legionella massiliensis</name>
    <dbReference type="NCBI Taxonomy" id="1034943"/>
    <lineage>
        <taxon>Bacteria</taxon>
        <taxon>Pseudomonadati</taxon>
        <taxon>Pseudomonadota</taxon>
        <taxon>Gammaproteobacteria</taxon>
        <taxon>Legionellales</taxon>
        <taxon>Legionellaceae</taxon>
        <taxon>Legionella</taxon>
    </lineage>
</organism>
<feature type="repeat" description="ANK" evidence="1">
    <location>
        <begin position="627"/>
        <end position="659"/>
    </location>
</feature>
<evidence type="ECO:0000256" key="2">
    <source>
        <dbReference type="SAM" id="MobiDB-lite"/>
    </source>
</evidence>
<dbReference type="InterPro" id="IPR002110">
    <property type="entry name" value="Ankyrin_rpt"/>
</dbReference>
<dbReference type="SUPFAM" id="SSF48403">
    <property type="entry name" value="Ankyrin repeat"/>
    <property type="match status" value="3"/>
</dbReference>
<evidence type="ECO:0000256" key="1">
    <source>
        <dbReference type="PROSITE-ProRule" id="PRU00023"/>
    </source>
</evidence>
<dbReference type="Gene3D" id="1.25.40.20">
    <property type="entry name" value="Ankyrin repeat-containing domain"/>
    <property type="match status" value="6"/>
</dbReference>
<feature type="repeat" description="ANK" evidence="1">
    <location>
        <begin position="528"/>
        <end position="560"/>
    </location>
</feature>
<reference evidence="3 4" key="1">
    <citation type="submission" date="2014-06" db="EMBL/GenBank/DDBJ databases">
        <authorList>
            <person name="Urmite Genomes Urmite Genomes"/>
        </authorList>
    </citation>
    <scope>NUCLEOTIDE SEQUENCE [LARGE SCALE GENOMIC DNA]</scope>
</reference>
<feature type="compositionally biased region" description="Low complexity" evidence="2">
    <location>
        <begin position="32"/>
        <end position="41"/>
    </location>
</feature>
<feature type="region of interest" description="Disordered" evidence="2">
    <location>
        <begin position="15"/>
        <end position="47"/>
    </location>
</feature>
<feature type="repeat" description="ANK" evidence="1">
    <location>
        <begin position="428"/>
        <end position="461"/>
    </location>
</feature>
<dbReference type="PANTHER" id="PTHR44207">
    <property type="entry name" value="SURFACE ANTIGEN BSPA-LIKE-RELATED"/>
    <property type="match status" value="1"/>
</dbReference>
<feature type="repeat" description="ANK" evidence="1">
    <location>
        <begin position="660"/>
        <end position="685"/>
    </location>
</feature>
<protein>
    <submittedName>
        <fullName evidence="3">Phosphocholine transferase AnkX</fullName>
    </submittedName>
</protein>
<dbReference type="InterPro" id="IPR036770">
    <property type="entry name" value="Ankyrin_rpt-contain_sf"/>
</dbReference>
<dbReference type="OrthoDB" id="5630807at2"/>
<dbReference type="GO" id="GO:0016740">
    <property type="term" value="F:transferase activity"/>
    <property type="evidence" value="ECO:0007669"/>
    <property type="project" value="UniProtKB-KW"/>
</dbReference>
<gene>
    <name evidence="3" type="primary">ankX_6</name>
    <name evidence="3" type="ORF">BN59_02787</name>
</gene>
<accession>A0A078KZS1</accession>
<feature type="repeat" description="ANK" evidence="1">
    <location>
        <begin position="594"/>
        <end position="626"/>
    </location>
</feature>
<keyword evidence="1" id="KW-0040">ANK repeat</keyword>
<dbReference type="PROSITE" id="PS50297">
    <property type="entry name" value="ANK_REP_REGION"/>
    <property type="match status" value="12"/>
</dbReference>
<feature type="repeat" description="ANK" evidence="1">
    <location>
        <begin position="260"/>
        <end position="292"/>
    </location>
</feature>
<dbReference type="EMBL" id="CCSB01000003">
    <property type="protein sequence ID" value="CDZ78477.1"/>
    <property type="molecule type" value="Genomic_DNA"/>
</dbReference>
<feature type="repeat" description="ANK" evidence="1">
    <location>
        <begin position="326"/>
        <end position="358"/>
    </location>
</feature>
<feature type="repeat" description="ANK" evidence="1">
    <location>
        <begin position="462"/>
        <end position="494"/>
    </location>
</feature>
<dbReference type="Pfam" id="PF12796">
    <property type="entry name" value="Ank_2"/>
    <property type="match status" value="4"/>
</dbReference>
<dbReference type="PRINTS" id="PR01415">
    <property type="entry name" value="ANKYRIN"/>
</dbReference>
<evidence type="ECO:0000313" key="4">
    <source>
        <dbReference type="Proteomes" id="UP000044071"/>
    </source>
</evidence>
<keyword evidence="3" id="KW-0808">Transferase</keyword>
<dbReference type="AlphaFoldDB" id="A0A078KZS1"/>
<feature type="repeat" description="ANK" evidence="1">
    <location>
        <begin position="495"/>
        <end position="527"/>
    </location>
</feature>
<name>A0A078KZS1_9GAMM</name>
<evidence type="ECO:0000313" key="3">
    <source>
        <dbReference type="EMBL" id="CDZ78477.1"/>
    </source>
</evidence>
<dbReference type="PROSITE" id="PS50088">
    <property type="entry name" value="ANK_REPEAT"/>
    <property type="match status" value="13"/>
</dbReference>
<dbReference type="STRING" id="1034943.BN59_02787"/>
<feature type="repeat" description="ANK" evidence="1">
    <location>
        <begin position="561"/>
        <end position="593"/>
    </location>
</feature>
<dbReference type="Pfam" id="PF00023">
    <property type="entry name" value="Ank"/>
    <property type="match status" value="1"/>
</dbReference>
<feature type="repeat" description="ANK" evidence="1">
    <location>
        <begin position="359"/>
        <end position="384"/>
    </location>
</feature>
<dbReference type="PANTHER" id="PTHR44207:SF2">
    <property type="entry name" value="REPEAT PROTEIN, PUTATIVE-RELATED"/>
    <property type="match status" value="1"/>
</dbReference>
<feature type="repeat" description="ANK" evidence="1">
    <location>
        <begin position="293"/>
        <end position="325"/>
    </location>
</feature>
<proteinExistence type="predicted"/>
<dbReference type="eggNOG" id="COG0666">
    <property type="taxonomic scope" value="Bacteria"/>
</dbReference>
<dbReference type="Pfam" id="PF13637">
    <property type="entry name" value="Ank_4"/>
    <property type="match status" value="1"/>
</dbReference>
<dbReference type="SMART" id="SM00248">
    <property type="entry name" value="ANK"/>
    <property type="match status" value="15"/>
</dbReference>
<keyword evidence="4" id="KW-1185">Reference proteome</keyword>